<dbReference type="PANTHER" id="PTHR10292:SF1">
    <property type="entry name" value="CLATHRIN HEAVY CHAIN"/>
    <property type="match status" value="1"/>
</dbReference>
<accession>A0ABR3KGD9</accession>
<organism evidence="1 2">
    <name type="scientific">Trichinella spiralis</name>
    <name type="common">Trichina worm</name>
    <dbReference type="NCBI Taxonomy" id="6334"/>
    <lineage>
        <taxon>Eukaryota</taxon>
        <taxon>Metazoa</taxon>
        <taxon>Ecdysozoa</taxon>
        <taxon>Nematoda</taxon>
        <taxon>Enoplea</taxon>
        <taxon>Dorylaimia</taxon>
        <taxon>Trichinellida</taxon>
        <taxon>Trichinellidae</taxon>
        <taxon>Trichinella</taxon>
    </lineage>
</organism>
<proteinExistence type="predicted"/>
<keyword evidence="2" id="KW-1185">Reference proteome</keyword>
<evidence type="ECO:0000313" key="1">
    <source>
        <dbReference type="EMBL" id="KAL1236440.1"/>
    </source>
</evidence>
<dbReference type="InterPro" id="IPR016024">
    <property type="entry name" value="ARM-type_fold"/>
</dbReference>
<reference evidence="1 2" key="1">
    <citation type="submission" date="2024-07" db="EMBL/GenBank/DDBJ databases">
        <title>Enhanced genomic and transcriptomic resources for Trichinella pseudospiralis and T. spiralis underpin the discovery of pronounced molecular differences between stages and species.</title>
        <authorList>
            <person name="Pasi K.K."/>
            <person name="La Rosa G."/>
            <person name="Gomez-Morales M.A."/>
            <person name="Tosini F."/>
            <person name="Sumanam S."/>
            <person name="Young N.D."/>
            <person name="Chang B.C."/>
            <person name="Robin G.B."/>
        </authorList>
    </citation>
    <scope>NUCLEOTIDE SEQUENCE [LARGE SCALE GENOMIC DNA]</scope>
    <source>
        <strain evidence="1">ISS534</strain>
    </source>
</reference>
<dbReference type="PANTHER" id="PTHR10292">
    <property type="entry name" value="CLATHRIN HEAVY CHAIN RELATED"/>
    <property type="match status" value="1"/>
</dbReference>
<gene>
    <name evidence="1" type="ORF">TSPI_09434</name>
</gene>
<evidence type="ECO:0000313" key="2">
    <source>
        <dbReference type="Proteomes" id="UP001558632"/>
    </source>
</evidence>
<dbReference type="Pfam" id="PF13838">
    <property type="entry name" value="Clathrin_H_link"/>
    <property type="match status" value="1"/>
</dbReference>
<sequence length="534" mass="61428">MKPIPEPIKIRLFGKPKSLGIDASKIDCSTVSLQSDKYVCFREQTDRFTHIFVVCGEKYAELCPLKNLISCEFAVMNPSLQLIAILGDANLEVWDLQTETPKRYFDIANHPVIFYKWIDINNILILTYQRMLISWNIENYEVKHIFQLKNSFSNCNISDILIDNRCEWFLIISPRIKSIKKLSSMMLLYNVHQQKTEVYSAVTACFLHFKPNANAKPCTLLCFVVRDSFYGWMIHIENLSKHGCSFVKKAISFSFSEKRRDDFPVAMQANDKYGILFVITSHGYLHVFDVNDSICLYEGMFTSFPVILLTAYKDSGIVCVNEMGCIVTAVIDEEEIISCLNISLKNKSAVMKFARRCNLPGAEGLFAWEFWDLCNNGEYYRAAELAAIIHMDTLASARIIEYLHSVKLGKKEPNPVFLYFKRRLENGPLNNMESFKLCKLLLQRERKNFIRNLMKDDKLCCSEQLGDMLKNYDNILAWSAYLRAGSYSKAIECLAEKYQLNSAALIGDKNCTKEDYISIFQQIVNNEKAESSQV</sequence>
<dbReference type="Gene3D" id="2.130.10.110">
    <property type="entry name" value="Clathrin heavy-chain terminal domain"/>
    <property type="match status" value="1"/>
</dbReference>
<protein>
    <submittedName>
        <fullName evidence="1">Clathrin heavy chain</fullName>
    </submittedName>
</protein>
<name>A0ABR3KGD9_TRISP</name>
<dbReference type="Proteomes" id="UP001558632">
    <property type="component" value="Unassembled WGS sequence"/>
</dbReference>
<comment type="caution">
    <text evidence="1">The sequence shown here is derived from an EMBL/GenBank/DDBJ whole genome shotgun (WGS) entry which is preliminary data.</text>
</comment>
<dbReference type="SUPFAM" id="SSF48371">
    <property type="entry name" value="ARM repeat"/>
    <property type="match status" value="1"/>
</dbReference>
<dbReference type="InterPro" id="IPR016025">
    <property type="entry name" value="Clathrin_H-chain_N"/>
</dbReference>
<dbReference type="SUPFAM" id="SSF50989">
    <property type="entry name" value="Clathrin heavy-chain terminal domain"/>
    <property type="match status" value="1"/>
</dbReference>
<dbReference type="EMBL" id="JBEUSY010000368">
    <property type="protein sequence ID" value="KAL1236440.1"/>
    <property type="molecule type" value="Genomic_DNA"/>
</dbReference>